<dbReference type="Proteomes" id="UP000410492">
    <property type="component" value="Unassembled WGS sequence"/>
</dbReference>
<keyword evidence="2" id="KW-1185">Reference proteome</keyword>
<sequence>IRLKSFTWKGNIVTLHVPGFIYFKNFRKAKKFQRTRFFPDVVHNVFLLIRVR</sequence>
<evidence type="ECO:0000313" key="1">
    <source>
        <dbReference type="EMBL" id="VEN58064.1"/>
    </source>
</evidence>
<dbReference type="AlphaFoldDB" id="A0A653DCY7"/>
<dbReference type="EMBL" id="CAACVG010011439">
    <property type="protein sequence ID" value="VEN58064.1"/>
    <property type="molecule type" value="Genomic_DNA"/>
</dbReference>
<organism evidence="1 2">
    <name type="scientific">Callosobruchus maculatus</name>
    <name type="common">Southern cowpea weevil</name>
    <name type="synonym">Pulse bruchid</name>
    <dbReference type="NCBI Taxonomy" id="64391"/>
    <lineage>
        <taxon>Eukaryota</taxon>
        <taxon>Metazoa</taxon>
        <taxon>Ecdysozoa</taxon>
        <taxon>Arthropoda</taxon>
        <taxon>Hexapoda</taxon>
        <taxon>Insecta</taxon>
        <taxon>Pterygota</taxon>
        <taxon>Neoptera</taxon>
        <taxon>Endopterygota</taxon>
        <taxon>Coleoptera</taxon>
        <taxon>Polyphaga</taxon>
        <taxon>Cucujiformia</taxon>
        <taxon>Chrysomeloidea</taxon>
        <taxon>Chrysomelidae</taxon>
        <taxon>Bruchinae</taxon>
        <taxon>Bruchini</taxon>
        <taxon>Callosobruchus</taxon>
    </lineage>
</organism>
<accession>A0A653DCY7</accession>
<reference evidence="1 2" key="1">
    <citation type="submission" date="2019-01" db="EMBL/GenBank/DDBJ databases">
        <authorList>
            <person name="Sayadi A."/>
        </authorList>
    </citation>
    <scope>NUCLEOTIDE SEQUENCE [LARGE SCALE GENOMIC DNA]</scope>
</reference>
<protein>
    <submittedName>
        <fullName evidence="1">Uncharacterized protein</fullName>
    </submittedName>
</protein>
<name>A0A653DCY7_CALMS</name>
<proteinExistence type="predicted"/>
<evidence type="ECO:0000313" key="2">
    <source>
        <dbReference type="Proteomes" id="UP000410492"/>
    </source>
</evidence>
<feature type="non-terminal residue" evidence="1">
    <location>
        <position position="1"/>
    </location>
</feature>
<gene>
    <name evidence="1" type="ORF">CALMAC_LOCUS16521</name>
</gene>